<protein>
    <recommendedName>
        <fullName evidence="3">CCAAT-binding factor domain-containing protein</fullName>
    </recommendedName>
</protein>
<dbReference type="InterPro" id="IPR005612">
    <property type="entry name" value="CCAAT-binding_factor"/>
</dbReference>
<feature type="region of interest" description="Disordered" evidence="2">
    <location>
        <begin position="1"/>
        <end position="51"/>
    </location>
</feature>
<dbReference type="InterPro" id="IPR040155">
    <property type="entry name" value="CEBPZ/Mak21-like"/>
</dbReference>
<dbReference type="Pfam" id="PF03914">
    <property type="entry name" value="CBF"/>
    <property type="match status" value="1"/>
</dbReference>
<name>A0ABD2LXX9_9BILA</name>
<sequence length="957" mass="106623">MSSHKKMNGKFIGKKKRKIEKKWKKEEGANTNDSKGKKPSSTAKHSPLVGLESDQKWYESQFDEVRAEGSATPADELVQRAQKRGEELLSRDIARFAQLYRSQNRADADWLEMVANRGTFPDRLSALQLRIRRSAVHALPQLRQFVQLAQRKGAKIRQAHTLTKALKDIFLHELLPPKRKLLTMAQRPLEQWVNPTTNNKSEADKRLLMWHFEAELKQLYHQFFEGLQCLAGNTAEGVALGGCQDIAELLAERPEQEQQLLGALVNKLGHPTQRVGAGVAQCLERTVVQRHPNMRSVVISEVETLVFRKNISPKAQRYAVHFLSRVILDAGEAELALQLIRIYLKLFHILVAKDALADHPKLLPLLITGLNRAFPYAKGRTSEVLDNVGSLYTIVQTAKFSTALSVLRLLFQIHSASDGLSDRFYTAFYRRLLNLQSGNQQHDSQLFTLAQQVLRNDLVECRVRAFLKRFFQIALSANSAFAAAILLMCHSVVRERPQLIKMGRASNDGGQRAQTTSTNRPTKAAAVATMTCCGGDKEGTVEEEDEAEEEHYEDVDVELLGSDEGTEKEETKEEEKEETKEEETEMDNGKGRGTGHSSSSGKRRKRQKQQHSQQQKQQGWTHRRKGGEGATTATPSAGAAPGARRSGIHAYDPTVRNPLFAGAEWAMDDELGTLSHHFHPTVSAFAQALSKGQPITYRGDPLIDLSQMRFLDRFAFKNPKKQRPTLALRAAADGGTDNAGGGGGGGPSLFAHSYAPSGVKALNPTSQDYLSKKSTEIPLDERFLHHFATMKFKNGAKETEKQKKKKREEEDDDVASLDSDEFDMLMERFEPGEGREVFDVDFGTEFGTAAARKGDSKRAALKRKRKSGTSMASSSGSDEDENGSGGGLVEDEEEDDDDGFDDDEIDEDDDDELEADESGEDEDGDDDDDGIAEYDDEFDDDDDGTDGEEEEDELEFD</sequence>
<dbReference type="PANTHER" id="PTHR12048:SF0">
    <property type="entry name" value="CCAAT_ENHANCER-BINDING PROTEIN ZETA"/>
    <property type="match status" value="1"/>
</dbReference>
<feature type="compositionally biased region" description="Low complexity" evidence="2">
    <location>
        <begin position="630"/>
        <end position="645"/>
    </location>
</feature>
<proteinExistence type="inferred from homology"/>
<feature type="domain" description="CCAAT-binding factor" evidence="3">
    <location>
        <begin position="404"/>
        <end position="686"/>
    </location>
</feature>
<evidence type="ECO:0000256" key="2">
    <source>
        <dbReference type="SAM" id="MobiDB-lite"/>
    </source>
</evidence>
<evidence type="ECO:0000313" key="5">
    <source>
        <dbReference type="Proteomes" id="UP001620626"/>
    </source>
</evidence>
<feature type="compositionally biased region" description="Polar residues" evidence="2">
    <location>
        <begin position="508"/>
        <end position="521"/>
    </location>
</feature>
<accession>A0ABD2LXX9</accession>
<feature type="compositionally biased region" description="Polar residues" evidence="2">
    <location>
        <begin position="29"/>
        <end position="44"/>
    </location>
</feature>
<comment type="similarity">
    <text evidence="1">Belongs to the CBF/MAK21 family.</text>
</comment>
<organism evidence="4 5">
    <name type="scientific">Heterodera trifolii</name>
    <dbReference type="NCBI Taxonomy" id="157864"/>
    <lineage>
        <taxon>Eukaryota</taxon>
        <taxon>Metazoa</taxon>
        <taxon>Ecdysozoa</taxon>
        <taxon>Nematoda</taxon>
        <taxon>Chromadorea</taxon>
        <taxon>Rhabditida</taxon>
        <taxon>Tylenchina</taxon>
        <taxon>Tylenchomorpha</taxon>
        <taxon>Tylenchoidea</taxon>
        <taxon>Heteroderidae</taxon>
        <taxon>Heteroderinae</taxon>
        <taxon>Heterodera</taxon>
    </lineage>
</organism>
<dbReference type="EMBL" id="JBICBT010000222">
    <property type="protein sequence ID" value="KAL3120125.1"/>
    <property type="molecule type" value="Genomic_DNA"/>
</dbReference>
<feature type="compositionally biased region" description="Acidic residues" evidence="2">
    <location>
        <begin position="809"/>
        <end position="821"/>
    </location>
</feature>
<reference evidence="4 5" key="1">
    <citation type="submission" date="2024-10" db="EMBL/GenBank/DDBJ databases">
        <authorList>
            <person name="Kim D."/>
        </authorList>
    </citation>
    <scope>NUCLEOTIDE SEQUENCE [LARGE SCALE GENOMIC DNA]</scope>
    <source>
        <strain evidence="4">BH-2024</strain>
    </source>
</reference>
<feature type="compositionally biased region" description="Low complexity" evidence="2">
    <location>
        <begin position="610"/>
        <end position="619"/>
    </location>
</feature>
<feature type="compositionally biased region" description="Basic and acidic residues" evidence="2">
    <location>
        <begin position="568"/>
        <end position="579"/>
    </location>
</feature>
<dbReference type="Proteomes" id="UP001620626">
    <property type="component" value="Unassembled WGS sequence"/>
</dbReference>
<feature type="compositionally biased region" description="Acidic residues" evidence="2">
    <location>
        <begin position="889"/>
        <end position="957"/>
    </location>
</feature>
<dbReference type="InterPro" id="IPR016024">
    <property type="entry name" value="ARM-type_fold"/>
</dbReference>
<evidence type="ECO:0000259" key="3">
    <source>
        <dbReference type="Pfam" id="PF03914"/>
    </source>
</evidence>
<gene>
    <name evidence="4" type="ORF">niasHT_006091</name>
</gene>
<feature type="compositionally biased region" description="Basic residues" evidence="2">
    <location>
        <begin position="1"/>
        <end position="22"/>
    </location>
</feature>
<evidence type="ECO:0000313" key="4">
    <source>
        <dbReference type="EMBL" id="KAL3120125.1"/>
    </source>
</evidence>
<evidence type="ECO:0000256" key="1">
    <source>
        <dbReference type="ARBA" id="ARBA00007797"/>
    </source>
</evidence>
<dbReference type="PANTHER" id="PTHR12048">
    <property type="entry name" value="CCAAT-BINDING FACTOR-RELATED"/>
    <property type="match status" value="1"/>
</dbReference>
<dbReference type="AlphaFoldDB" id="A0ABD2LXX9"/>
<feature type="region of interest" description="Disordered" evidence="2">
    <location>
        <begin position="503"/>
        <end position="650"/>
    </location>
</feature>
<comment type="caution">
    <text evidence="4">The sequence shown here is derived from an EMBL/GenBank/DDBJ whole genome shotgun (WGS) entry which is preliminary data.</text>
</comment>
<dbReference type="SUPFAM" id="SSF48371">
    <property type="entry name" value="ARM repeat"/>
    <property type="match status" value="1"/>
</dbReference>
<keyword evidence="5" id="KW-1185">Reference proteome</keyword>
<feature type="region of interest" description="Disordered" evidence="2">
    <location>
        <begin position="849"/>
        <end position="957"/>
    </location>
</feature>
<feature type="region of interest" description="Disordered" evidence="2">
    <location>
        <begin position="794"/>
        <end position="821"/>
    </location>
</feature>
<feature type="compositionally biased region" description="Acidic residues" evidence="2">
    <location>
        <begin position="541"/>
        <end position="557"/>
    </location>
</feature>
<dbReference type="GO" id="GO:0005634">
    <property type="term" value="C:nucleus"/>
    <property type="evidence" value="ECO:0007669"/>
    <property type="project" value="UniProtKB-ARBA"/>
</dbReference>